<evidence type="ECO:0000313" key="3">
    <source>
        <dbReference type="Proteomes" id="UP000738359"/>
    </source>
</evidence>
<sequence>MSMTRTLGLIAVLTYSTTCLAAVWSTDPVAETHWKIGAPADIHWKLNSPTSKKDNATIYLVGGDYTAYKRLATLGKGVVLGTHKLTVPKVPEVDCGASCALEFVIESGPGMGDFYSHNFTISTTGLAIPGNYCKLINLTIQTPPTIAAPKNPSQTGTAPAGPAVSVYAVGTGSQTGGADRLMKGAMALMMTVAVSAVTLTLL</sequence>
<comment type="caution">
    <text evidence="2">The sequence shown here is derived from an EMBL/GenBank/DDBJ whole genome shotgun (WGS) entry which is preliminary data.</text>
</comment>
<protein>
    <submittedName>
        <fullName evidence="2">Uncharacterized protein</fullName>
    </submittedName>
</protein>
<dbReference type="OrthoDB" id="2427234at2759"/>
<evidence type="ECO:0000313" key="2">
    <source>
        <dbReference type="EMBL" id="KAF9964386.1"/>
    </source>
</evidence>
<name>A0A9P6J7N8_MORAP</name>
<dbReference type="AlphaFoldDB" id="A0A9P6J7N8"/>
<dbReference type="Proteomes" id="UP000738359">
    <property type="component" value="Unassembled WGS sequence"/>
</dbReference>
<reference evidence="2" key="1">
    <citation type="journal article" date="2020" name="Fungal Divers.">
        <title>Resolving the Mortierellaceae phylogeny through synthesis of multi-gene phylogenetics and phylogenomics.</title>
        <authorList>
            <person name="Vandepol N."/>
            <person name="Liber J."/>
            <person name="Desiro A."/>
            <person name="Na H."/>
            <person name="Kennedy M."/>
            <person name="Barry K."/>
            <person name="Grigoriev I.V."/>
            <person name="Miller A.N."/>
            <person name="O'Donnell K."/>
            <person name="Stajich J.E."/>
            <person name="Bonito G."/>
        </authorList>
    </citation>
    <scope>NUCLEOTIDE SEQUENCE</scope>
    <source>
        <strain evidence="2">CK1249</strain>
    </source>
</reference>
<accession>A0A9P6J7N8</accession>
<dbReference type="EMBL" id="JAAAHY010000371">
    <property type="protein sequence ID" value="KAF9964386.1"/>
    <property type="molecule type" value="Genomic_DNA"/>
</dbReference>
<gene>
    <name evidence="2" type="ORF">BGZ70_006547</name>
</gene>
<proteinExistence type="predicted"/>
<keyword evidence="3" id="KW-1185">Reference proteome</keyword>
<evidence type="ECO:0000256" key="1">
    <source>
        <dbReference type="SAM" id="SignalP"/>
    </source>
</evidence>
<feature type="chain" id="PRO_5040500743" evidence="1">
    <location>
        <begin position="22"/>
        <end position="202"/>
    </location>
</feature>
<feature type="signal peptide" evidence="1">
    <location>
        <begin position="1"/>
        <end position="21"/>
    </location>
</feature>
<organism evidence="2 3">
    <name type="scientific">Mortierella alpina</name>
    <name type="common">Oleaginous fungus</name>
    <name type="synonym">Mortierella renispora</name>
    <dbReference type="NCBI Taxonomy" id="64518"/>
    <lineage>
        <taxon>Eukaryota</taxon>
        <taxon>Fungi</taxon>
        <taxon>Fungi incertae sedis</taxon>
        <taxon>Mucoromycota</taxon>
        <taxon>Mortierellomycotina</taxon>
        <taxon>Mortierellomycetes</taxon>
        <taxon>Mortierellales</taxon>
        <taxon>Mortierellaceae</taxon>
        <taxon>Mortierella</taxon>
    </lineage>
</organism>
<keyword evidence="1" id="KW-0732">Signal</keyword>